<dbReference type="Proteomes" id="UP000514752">
    <property type="component" value="Chromosome"/>
</dbReference>
<evidence type="ECO:0000313" key="3">
    <source>
        <dbReference type="Proteomes" id="UP000514752"/>
    </source>
</evidence>
<dbReference type="EMBL" id="CP059567">
    <property type="protein sequence ID" value="QMT41458.1"/>
    <property type="molecule type" value="Genomic_DNA"/>
</dbReference>
<evidence type="ECO:0000256" key="1">
    <source>
        <dbReference type="SAM" id="SignalP"/>
    </source>
</evidence>
<evidence type="ECO:0000313" key="2">
    <source>
        <dbReference type="EMBL" id="QMT41458.1"/>
    </source>
</evidence>
<gene>
    <name evidence="2" type="ORF">H3L94_05405</name>
</gene>
<dbReference type="RefSeq" id="WP_182122985.1">
    <property type="nucleotide sequence ID" value="NZ_CP059567.1"/>
</dbReference>
<sequence length="193" mass="21290">MKLRLFTLFVLLISNVLAASPLTVGYVYGSDHYYGFEAPEGWRMDNRLLARYGVGMVFLPVSEGDLSGVLLYTRAVTRAAGTSPEEAIKNQVSGVLDMYAAAGAQIRAERLRTVTARNGVHGELWRFYGYTNGGEERAVYFPAECTVNFFVAQIPDPKWIVDTETALIKLIASYHERASCHPCQVEGTCAAPK</sequence>
<feature type="chain" id="PRO_5027826416" description="DUF1795 domain-containing protein" evidence="1">
    <location>
        <begin position="19"/>
        <end position="193"/>
    </location>
</feature>
<protein>
    <recommendedName>
        <fullName evidence="4">DUF1795 domain-containing protein</fullName>
    </recommendedName>
</protein>
<keyword evidence="1" id="KW-0732">Signal</keyword>
<evidence type="ECO:0008006" key="4">
    <source>
        <dbReference type="Google" id="ProtNLM"/>
    </source>
</evidence>
<accession>A0A7D7NDC9</accession>
<dbReference type="KEGG" id="nsg:H3L94_05405"/>
<feature type="signal peptide" evidence="1">
    <location>
        <begin position="1"/>
        <end position="18"/>
    </location>
</feature>
<organism evidence="2 3">
    <name type="scientific">Neisseria shayeganii</name>
    <dbReference type="NCBI Taxonomy" id="607712"/>
    <lineage>
        <taxon>Bacteria</taxon>
        <taxon>Pseudomonadati</taxon>
        <taxon>Pseudomonadota</taxon>
        <taxon>Betaproteobacteria</taxon>
        <taxon>Neisseriales</taxon>
        <taxon>Neisseriaceae</taxon>
        <taxon>Neisseria</taxon>
    </lineage>
</organism>
<proteinExistence type="predicted"/>
<dbReference type="AlphaFoldDB" id="A0A7D7NDC9"/>
<reference evidence="2 3" key="1">
    <citation type="submission" date="2020-07" db="EMBL/GenBank/DDBJ databases">
        <title>Genomic diversity of species in the Neisseriaceae family.</title>
        <authorList>
            <person name="Vincent A.T."/>
            <person name="Bernet E."/>
            <person name="Veyrier F.J."/>
        </authorList>
    </citation>
    <scope>NUCLEOTIDE SEQUENCE [LARGE SCALE GENOMIC DNA]</scope>
    <source>
        <strain evidence="2 3">DSM 22244</strain>
    </source>
</reference>
<name>A0A7D7NDC9_9NEIS</name>